<dbReference type="FunFam" id="3.30.450.30:FF:000001">
    <property type="entry name" value="Profilin"/>
    <property type="match status" value="1"/>
</dbReference>
<keyword evidence="4 6" id="KW-0009">Actin-binding</keyword>
<comment type="subcellular location">
    <subcellularLocation>
        <location evidence="1">Cytoplasm</location>
        <location evidence="1">Cytoskeleton</location>
    </subcellularLocation>
</comment>
<dbReference type="InParanoid" id="A0A2N3N939"/>
<dbReference type="GO" id="GO:0005938">
    <property type="term" value="C:cell cortex"/>
    <property type="evidence" value="ECO:0007669"/>
    <property type="project" value="TreeGrafter"/>
</dbReference>
<evidence type="ECO:0000256" key="3">
    <source>
        <dbReference type="ARBA" id="ARBA00022490"/>
    </source>
</evidence>
<dbReference type="VEuPathDB" id="FungiDB:jhhlp_003569"/>
<keyword evidence="3" id="KW-0963">Cytoplasm</keyword>
<organism evidence="7 8">
    <name type="scientific">Lomentospora prolificans</name>
    <dbReference type="NCBI Taxonomy" id="41688"/>
    <lineage>
        <taxon>Eukaryota</taxon>
        <taxon>Fungi</taxon>
        <taxon>Dikarya</taxon>
        <taxon>Ascomycota</taxon>
        <taxon>Pezizomycotina</taxon>
        <taxon>Sordariomycetes</taxon>
        <taxon>Hypocreomycetidae</taxon>
        <taxon>Microascales</taxon>
        <taxon>Microascaceae</taxon>
        <taxon>Lomentospora</taxon>
    </lineage>
</organism>
<dbReference type="SMART" id="SM00392">
    <property type="entry name" value="PROF"/>
    <property type="match status" value="1"/>
</dbReference>
<dbReference type="GO" id="GO:0005856">
    <property type="term" value="C:cytoskeleton"/>
    <property type="evidence" value="ECO:0007669"/>
    <property type="project" value="UniProtKB-SubCell"/>
</dbReference>
<dbReference type="SUPFAM" id="SSF55770">
    <property type="entry name" value="Profilin (actin-binding protein)"/>
    <property type="match status" value="1"/>
</dbReference>
<evidence type="ECO:0000256" key="1">
    <source>
        <dbReference type="ARBA" id="ARBA00004245"/>
    </source>
</evidence>
<reference evidence="7 8" key="1">
    <citation type="journal article" date="2017" name="G3 (Bethesda)">
        <title>First Draft Genome Sequence of the Pathogenic Fungus Lomentospora prolificans (Formerly Scedosporium prolificans).</title>
        <authorList>
            <person name="Luo R."/>
            <person name="Zimin A."/>
            <person name="Workman R."/>
            <person name="Fan Y."/>
            <person name="Pertea G."/>
            <person name="Grossman N."/>
            <person name="Wear M.P."/>
            <person name="Jia B."/>
            <person name="Miller H."/>
            <person name="Casadevall A."/>
            <person name="Timp W."/>
            <person name="Zhang S.X."/>
            <person name="Salzberg S.L."/>
        </authorList>
    </citation>
    <scope>NUCLEOTIDE SEQUENCE [LARGE SCALE GENOMIC DNA]</scope>
    <source>
        <strain evidence="7 8">JHH-5317</strain>
    </source>
</reference>
<dbReference type="PRINTS" id="PR01640">
    <property type="entry name" value="PROFILINPLNT"/>
</dbReference>
<dbReference type="Proteomes" id="UP000233524">
    <property type="component" value="Unassembled WGS sequence"/>
</dbReference>
<evidence type="ECO:0000256" key="4">
    <source>
        <dbReference type="ARBA" id="ARBA00023203"/>
    </source>
</evidence>
<dbReference type="Pfam" id="PF00235">
    <property type="entry name" value="Profilin"/>
    <property type="match status" value="1"/>
</dbReference>
<dbReference type="PANTHER" id="PTHR11604">
    <property type="entry name" value="PROFILIN"/>
    <property type="match status" value="1"/>
</dbReference>
<keyword evidence="8" id="KW-1185">Reference proteome</keyword>
<comment type="caution">
    <text evidence="7">The sequence shown here is derived from an EMBL/GenBank/DDBJ whole genome shotgun (WGS) entry which is preliminary data.</text>
</comment>
<evidence type="ECO:0000256" key="6">
    <source>
        <dbReference type="RuleBase" id="RU003909"/>
    </source>
</evidence>
<dbReference type="GO" id="GO:0003785">
    <property type="term" value="F:actin monomer binding"/>
    <property type="evidence" value="ECO:0007669"/>
    <property type="project" value="TreeGrafter"/>
</dbReference>
<dbReference type="Gene3D" id="3.30.450.30">
    <property type="entry name" value="Dynein light chain 2a, cytoplasmic"/>
    <property type="match status" value="1"/>
</dbReference>
<dbReference type="FunCoup" id="A0A2N3N939">
    <property type="interactions" value="268"/>
</dbReference>
<evidence type="ECO:0000256" key="2">
    <source>
        <dbReference type="ARBA" id="ARBA00010058"/>
    </source>
</evidence>
<protein>
    <recommendedName>
        <fullName evidence="6">Profilin</fullName>
    </recommendedName>
</protein>
<sequence>MSWQAYIDDTLLKSGHLDKAAIIAGDGASTWATATGFQVSASEGQALSKVLGGDNATVFSDGFHVGGERYVATKAEDRSLYGRQGRSGVVVVKTKQAIIIGHYGPDHQAGNAANVVEKLADYLIGVGY</sequence>
<dbReference type="OrthoDB" id="421374at2759"/>
<keyword evidence="5" id="KW-0206">Cytoskeleton</keyword>
<dbReference type="InterPro" id="IPR027310">
    <property type="entry name" value="Profilin_CS"/>
</dbReference>
<evidence type="ECO:0000313" key="8">
    <source>
        <dbReference type="Proteomes" id="UP000233524"/>
    </source>
</evidence>
<comment type="similarity">
    <text evidence="2 6">Belongs to the profilin family.</text>
</comment>
<dbReference type="AlphaFoldDB" id="A0A2N3N939"/>
<dbReference type="EMBL" id="NLAX01000010">
    <property type="protein sequence ID" value="PKS08956.1"/>
    <property type="molecule type" value="Genomic_DNA"/>
</dbReference>
<dbReference type="PROSITE" id="PS00414">
    <property type="entry name" value="PROFILIN"/>
    <property type="match status" value="1"/>
</dbReference>
<evidence type="ECO:0000256" key="5">
    <source>
        <dbReference type="ARBA" id="ARBA00023212"/>
    </source>
</evidence>
<dbReference type="InterPro" id="IPR036140">
    <property type="entry name" value="PFN_sf"/>
</dbReference>
<dbReference type="InterPro" id="IPR005455">
    <property type="entry name" value="PFN_euk"/>
</dbReference>
<evidence type="ECO:0000313" key="7">
    <source>
        <dbReference type="EMBL" id="PKS08956.1"/>
    </source>
</evidence>
<dbReference type="PANTHER" id="PTHR11604:SF0">
    <property type="entry name" value="PROFILIN"/>
    <property type="match status" value="1"/>
</dbReference>
<accession>A0A2N3N939</accession>
<dbReference type="GO" id="GO:1903475">
    <property type="term" value="P:mitotic actomyosin contractile ring assembly"/>
    <property type="evidence" value="ECO:0007669"/>
    <property type="project" value="UniProtKB-ARBA"/>
</dbReference>
<dbReference type="InterPro" id="IPR048278">
    <property type="entry name" value="PFN"/>
</dbReference>
<dbReference type="CDD" id="cd00148">
    <property type="entry name" value="PROF"/>
    <property type="match status" value="1"/>
</dbReference>
<proteinExistence type="inferred from homology"/>
<gene>
    <name evidence="7" type="ORF">jhhlp_003569</name>
</gene>
<dbReference type="STRING" id="41688.A0A2N3N939"/>
<name>A0A2N3N939_9PEZI</name>